<evidence type="ECO:0000313" key="1">
    <source>
        <dbReference type="EMBL" id="MEE2032956.1"/>
    </source>
</evidence>
<keyword evidence="2" id="KW-1185">Reference proteome</keyword>
<dbReference type="Proteomes" id="UP001331936">
    <property type="component" value="Unassembled WGS sequence"/>
</dbReference>
<organism evidence="1 2">
    <name type="scientific">Rhodococcus chondri</name>
    <dbReference type="NCBI Taxonomy" id="3065941"/>
    <lineage>
        <taxon>Bacteria</taxon>
        <taxon>Bacillati</taxon>
        <taxon>Actinomycetota</taxon>
        <taxon>Actinomycetes</taxon>
        <taxon>Mycobacteriales</taxon>
        <taxon>Nocardiaceae</taxon>
        <taxon>Rhodococcus</taxon>
    </lineage>
</organism>
<comment type="caution">
    <text evidence="1">The sequence shown here is derived from an EMBL/GenBank/DDBJ whole genome shotgun (WGS) entry which is preliminary data.</text>
</comment>
<accession>A0ABU7JSF2</accession>
<proteinExistence type="predicted"/>
<reference evidence="1 2" key="1">
    <citation type="submission" date="2023-08" db="EMBL/GenBank/DDBJ databases">
        <authorList>
            <person name="Girao M."/>
            <person name="Carvalho M.F."/>
        </authorList>
    </citation>
    <scope>NUCLEOTIDE SEQUENCE [LARGE SCALE GENOMIC DNA]</scope>
    <source>
        <strain evidence="1 2">CC-R104</strain>
    </source>
</reference>
<evidence type="ECO:0000313" key="2">
    <source>
        <dbReference type="Proteomes" id="UP001331936"/>
    </source>
</evidence>
<protein>
    <submittedName>
        <fullName evidence="1">Uncharacterized protein</fullName>
    </submittedName>
</protein>
<dbReference type="RefSeq" id="WP_330152373.1">
    <property type="nucleotide sequence ID" value="NZ_JAUZMZ010000062.1"/>
</dbReference>
<dbReference type="EMBL" id="JAUZMZ010000062">
    <property type="protein sequence ID" value="MEE2032956.1"/>
    <property type="molecule type" value="Genomic_DNA"/>
</dbReference>
<gene>
    <name evidence="1" type="ORF">Q8814_12660</name>
</gene>
<name>A0ABU7JSF2_9NOCA</name>
<sequence length="67" mass="7126">MSMIAVAAVAAGWYHYLRRSRPGNLADVGVFDSPESEDVLPGAGAFAENGRGRMALVATDHPNAVRR</sequence>